<dbReference type="GO" id="GO:0022625">
    <property type="term" value="C:cytosolic large ribosomal subunit"/>
    <property type="evidence" value="ECO:0007669"/>
    <property type="project" value="TreeGrafter"/>
</dbReference>
<sequence length="214" mass="23962">QYDLEKTKKKFETHLEEIVELRAIVHTQPYLTGIGMKTPQIAEIKIGCSKIEEGYQYGLSLLGKEVLIRDVFKAGEFVDTIGVTKGKGFQGPVKRHGIKILQHKSKGTKRGVGSIGPWTPSRTMWTIPRSGQMGFNIRTEYNKRIMQIGSDGSQIVPKGGFVKYGVVKNNYVLLKGSVPGPKKRTILLREPVRKAPQPEKEPQILYISTRSQQG</sequence>
<comment type="similarity">
    <text evidence="1">Belongs to the universal ribosomal protein uL3 family.</text>
</comment>
<dbReference type="SUPFAM" id="SSF50447">
    <property type="entry name" value="Translation proteins"/>
    <property type="match status" value="1"/>
</dbReference>
<protein>
    <submittedName>
        <fullName evidence="5">Uncharacterized protein</fullName>
    </submittedName>
</protein>
<dbReference type="InterPro" id="IPR000597">
    <property type="entry name" value="Ribosomal_uL3"/>
</dbReference>
<evidence type="ECO:0000256" key="4">
    <source>
        <dbReference type="SAM" id="MobiDB-lite"/>
    </source>
</evidence>
<organism evidence="5">
    <name type="scientific">marine sediment metagenome</name>
    <dbReference type="NCBI Taxonomy" id="412755"/>
    <lineage>
        <taxon>unclassified sequences</taxon>
        <taxon>metagenomes</taxon>
        <taxon>ecological metagenomes</taxon>
    </lineage>
</organism>
<comment type="caution">
    <text evidence="5">The sequence shown here is derived from an EMBL/GenBank/DDBJ whole genome shotgun (WGS) entry which is preliminary data.</text>
</comment>
<name>X1HYG3_9ZZZZ</name>
<dbReference type="PANTHER" id="PTHR11363:SF5">
    <property type="entry name" value="LARGE RIBOSOMAL SUBUNIT PROTEIN UL3"/>
    <property type="match status" value="1"/>
</dbReference>
<feature type="compositionally biased region" description="Basic and acidic residues" evidence="4">
    <location>
        <begin position="193"/>
        <end position="202"/>
    </location>
</feature>
<gene>
    <name evidence="5" type="ORF">S03H2_46040</name>
</gene>
<dbReference type="GO" id="GO:0003723">
    <property type="term" value="F:RNA binding"/>
    <property type="evidence" value="ECO:0007669"/>
    <property type="project" value="TreeGrafter"/>
</dbReference>
<proteinExistence type="inferred from homology"/>
<evidence type="ECO:0000256" key="3">
    <source>
        <dbReference type="ARBA" id="ARBA00023274"/>
    </source>
</evidence>
<dbReference type="GO" id="GO:0003735">
    <property type="term" value="F:structural constituent of ribosome"/>
    <property type="evidence" value="ECO:0007669"/>
    <property type="project" value="InterPro"/>
</dbReference>
<dbReference type="PANTHER" id="PTHR11363">
    <property type="entry name" value="60S RIBOSOMAL PROTEIN L3-RELATED"/>
    <property type="match status" value="1"/>
</dbReference>
<dbReference type="GO" id="GO:0006412">
    <property type="term" value="P:translation"/>
    <property type="evidence" value="ECO:0007669"/>
    <property type="project" value="InterPro"/>
</dbReference>
<dbReference type="AlphaFoldDB" id="X1HYG3"/>
<dbReference type="EMBL" id="BARU01028878">
    <property type="protein sequence ID" value="GAH75206.1"/>
    <property type="molecule type" value="Genomic_DNA"/>
</dbReference>
<feature type="non-terminal residue" evidence="5">
    <location>
        <position position="1"/>
    </location>
</feature>
<evidence type="ECO:0000256" key="1">
    <source>
        <dbReference type="ARBA" id="ARBA00006540"/>
    </source>
</evidence>
<dbReference type="InterPro" id="IPR045077">
    <property type="entry name" value="L3_arc_euk"/>
</dbReference>
<dbReference type="Gene3D" id="2.40.30.10">
    <property type="entry name" value="Translation factors"/>
    <property type="match status" value="1"/>
</dbReference>
<dbReference type="PROSITE" id="PS00474">
    <property type="entry name" value="RIBOSOMAL_L3"/>
    <property type="match status" value="1"/>
</dbReference>
<dbReference type="Pfam" id="PF00297">
    <property type="entry name" value="Ribosomal_L3"/>
    <property type="match status" value="1"/>
</dbReference>
<keyword evidence="3" id="KW-0687">Ribonucleoprotein</keyword>
<dbReference type="Gene3D" id="3.30.1430.10">
    <property type="match status" value="1"/>
</dbReference>
<evidence type="ECO:0000313" key="5">
    <source>
        <dbReference type="EMBL" id="GAH75206.1"/>
    </source>
</evidence>
<feature type="region of interest" description="Disordered" evidence="4">
    <location>
        <begin position="193"/>
        <end position="214"/>
    </location>
</feature>
<dbReference type="InterPro" id="IPR019926">
    <property type="entry name" value="Ribosomal_uL3_CS"/>
</dbReference>
<reference evidence="5" key="1">
    <citation type="journal article" date="2014" name="Front. Microbiol.">
        <title>High frequency of phylogenetically diverse reductive dehalogenase-homologous genes in deep subseafloor sedimentary metagenomes.</title>
        <authorList>
            <person name="Kawai M."/>
            <person name="Futagami T."/>
            <person name="Toyoda A."/>
            <person name="Takaki Y."/>
            <person name="Nishi S."/>
            <person name="Hori S."/>
            <person name="Arai W."/>
            <person name="Tsubouchi T."/>
            <person name="Morono Y."/>
            <person name="Uchiyama I."/>
            <person name="Ito T."/>
            <person name="Fujiyama A."/>
            <person name="Inagaki F."/>
            <person name="Takami H."/>
        </authorList>
    </citation>
    <scope>NUCLEOTIDE SEQUENCE</scope>
    <source>
        <strain evidence="5">Expedition CK06-06</strain>
    </source>
</reference>
<dbReference type="InterPro" id="IPR009000">
    <property type="entry name" value="Transl_B-barrel_sf"/>
</dbReference>
<accession>X1HYG3</accession>
<keyword evidence="2" id="KW-0689">Ribosomal protein</keyword>
<evidence type="ECO:0000256" key="2">
    <source>
        <dbReference type="ARBA" id="ARBA00022980"/>
    </source>
</evidence>